<organism evidence="1 2">
    <name type="scientific">Haemonchus contortus</name>
    <name type="common">Barber pole worm</name>
    <dbReference type="NCBI Taxonomy" id="6289"/>
    <lineage>
        <taxon>Eukaryota</taxon>
        <taxon>Metazoa</taxon>
        <taxon>Ecdysozoa</taxon>
        <taxon>Nematoda</taxon>
        <taxon>Chromadorea</taxon>
        <taxon>Rhabditida</taxon>
        <taxon>Rhabditina</taxon>
        <taxon>Rhabditomorpha</taxon>
        <taxon>Strongyloidea</taxon>
        <taxon>Trichostrongylidae</taxon>
        <taxon>Haemonchus</taxon>
    </lineage>
</organism>
<reference evidence="2" key="1">
    <citation type="submission" date="2020-12" db="UniProtKB">
        <authorList>
            <consortium name="WormBaseParasite"/>
        </authorList>
    </citation>
    <scope>IDENTIFICATION</scope>
    <source>
        <strain evidence="2">MHco3</strain>
    </source>
</reference>
<proteinExistence type="predicted"/>
<dbReference type="WBParaSite" id="HCON_00185270-00001">
    <property type="protein sequence ID" value="HCON_00185270-00001"/>
    <property type="gene ID" value="HCON_00185270"/>
</dbReference>
<evidence type="ECO:0000313" key="1">
    <source>
        <dbReference type="Proteomes" id="UP000025227"/>
    </source>
</evidence>
<evidence type="ECO:0000313" key="2">
    <source>
        <dbReference type="WBParaSite" id="HCON_00185270-00001"/>
    </source>
</evidence>
<sequence length="203" mass="22359">MSRTPEIDTDALASISVRDPDDRLGARLDRESCRNGYKLAGAARNMTEDKYNILAGYLETAFNSKTGGDSLSSLSSAVSYIYTTANSEHLIKVMEMMAATNNERVQAVDRLNEATTGLFCRYGSSNSKVAEMVSHSETALVRTKQILEKWCVLKTEQGQIRLPEGAVKALVAMKTPEVINMFDADPSDESSNQLIINKIIDHM</sequence>
<accession>A0A7I4Z4T8</accession>
<dbReference type="Proteomes" id="UP000025227">
    <property type="component" value="Unplaced"/>
</dbReference>
<keyword evidence="1" id="KW-1185">Reference proteome</keyword>
<dbReference type="OrthoDB" id="5893236at2759"/>
<name>A0A7I4Z4T8_HAECO</name>
<protein>
    <submittedName>
        <fullName evidence="2">CID domain-containing protein</fullName>
    </submittedName>
</protein>
<dbReference type="AlphaFoldDB" id="A0A7I4Z4T8"/>